<accession>A0A518BQB1</accession>
<dbReference type="Proteomes" id="UP000316921">
    <property type="component" value="Chromosome"/>
</dbReference>
<dbReference type="KEGG" id="pbap:Pla133_42830"/>
<feature type="transmembrane region" description="Helical" evidence="1">
    <location>
        <begin position="360"/>
        <end position="381"/>
    </location>
</feature>
<proteinExistence type="predicted"/>
<reference evidence="2 3" key="1">
    <citation type="submission" date="2019-02" db="EMBL/GenBank/DDBJ databases">
        <title>Deep-cultivation of Planctomycetes and their phenomic and genomic characterization uncovers novel biology.</title>
        <authorList>
            <person name="Wiegand S."/>
            <person name="Jogler M."/>
            <person name="Boedeker C."/>
            <person name="Pinto D."/>
            <person name="Vollmers J."/>
            <person name="Rivas-Marin E."/>
            <person name="Kohn T."/>
            <person name="Peeters S.H."/>
            <person name="Heuer A."/>
            <person name="Rast P."/>
            <person name="Oberbeckmann S."/>
            <person name="Bunk B."/>
            <person name="Jeske O."/>
            <person name="Meyerdierks A."/>
            <person name="Storesund J.E."/>
            <person name="Kallscheuer N."/>
            <person name="Luecker S."/>
            <person name="Lage O.M."/>
            <person name="Pohl T."/>
            <person name="Merkel B.J."/>
            <person name="Hornburger P."/>
            <person name="Mueller R.-W."/>
            <person name="Bruemmer F."/>
            <person name="Labrenz M."/>
            <person name="Spormann A.M."/>
            <person name="Op den Camp H."/>
            <person name="Overmann J."/>
            <person name="Amann R."/>
            <person name="Jetten M.S.M."/>
            <person name="Mascher T."/>
            <person name="Medema M.H."/>
            <person name="Devos D.P."/>
            <person name="Kaster A.-K."/>
            <person name="Ovreas L."/>
            <person name="Rohde M."/>
            <person name="Galperin M.Y."/>
            <person name="Jogler C."/>
        </authorList>
    </citation>
    <scope>NUCLEOTIDE SEQUENCE [LARGE SCALE GENOMIC DNA]</scope>
    <source>
        <strain evidence="2 3">Pla133</strain>
    </source>
</reference>
<keyword evidence="1" id="KW-0472">Membrane</keyword>
<dbReference type="InterPro" id="IPR001036">
    <property type="entry name" value="Acrflvin-R"/>
</dbReference>
<gene>
    <name evidence="2" type="primary">czcA_5</name>
    <name evidence="2" type="ORF">Pla133_42830</name>
</gene>
<dbReference type="AlphaFoldDB" id="A0A518BQB1"/>
<evidence type="ECO:0000313" key="3">
    <source>
        <dbReference type="Proteomes" id="UP000316921"/>
    </source>
</evidence>
<dbReference type="InterPro" id="IPR027463">
    <property type="entry name" value="AcrB_DN_DC_subdom"/>
</dbReference>
<name>A0A518BQB1_9BACT</name>
<feature type="transmembrane region" description="Helical" evidence="1">
    <location>
        <begin position="966"/>
        <end position="985"/>
    </location>
</feature>
<protein>
    <submittedName>
        <fullName evidence="2">Cobalt-zinc-cadmium resistance protein CzcA</fullName>
    </submittedName>
</protein>
<dbReference type="PANTHER" id="PTHR32063">
    <property type="match status" value="1"/>
</dbReference>
<keyword evidence="1" id="KW-1133">Transmembrane helix</keyword>
<feature type="transmembrane region" description="Helical" evidence="1">
    <location>
        <begin position="464"/>
        <end position="490"/>
    </location>
</feature>
<dbReference type="Gene3D" id="1.20.1640.10">
    <property type="entry name" value="Multidrug efflux transporter AcrB transmembrane domain"/>
    <property type="match status" value="2"/>
</dbReference>
<evidence type="ECO:0000256" key="1">
    <source>
        <dbReference type="SAM" id="Phobius"/>
    </source>
</evidence>
<sequence>MNPVEASVRRPYTVAVAVLLLLIFSALALTRIPIQLKPTVEEPRINVTTTYRGASALEVEEEVTRELEEVLQNVEGLTELASTSADGLSTITLEFSLTTDTQLAVVDVINKLSQVPRLPEQADEPVVQIASANDNERMMWLACESAYDPEFIQRIVEQDVESRLERVTGVSDLLIAGGAEREIQVRIDPELLVARGLTVAQVANALTAGNLNVRGGTVETEGRQWVVRTIGRAARASELGDLIVARTETGSVRMGEIAEIRDTYEERTSFVKIDGKPGIAIGVGRQTGANVVDTVRQVEAARAELNERFRQQDVDLHLATVYSEITYIDAALAFVTDNLILGSVLAVSVLLMFLRSPRSILIVALSIPISLAAVFLVLLAAGKTLNVISLAGIAFASGMVVDNAIVVLENIFRHLEMGKGRVRAAIDGGREVWGGVLASTLTTVAVFVPILIQRDEASQIFGDMALAIAAAVVLSLVVSLTVVPVLAALIMPQGGRADDAEATQSVDEHDESASLGLVGRLYGGFLDRLTQNRFGGPAFKLGVTLILGSISLLAFAFTPPAEYLPGGNRNLVMFFAEPIPGTRPEAVRDNFVPFEQFLMAQPESARMFAVIASRFNGGGVVLKDQYGTGPQLADFHRRMFGPAFSLPGFNFVVPIRSTLFRDPGKQFEVELSGPDIAVLEDASARLQGAIGALDGVQPPVRSSLITGKPELVVEIDERKAKDLGLDVSEIGRVIETVVAGRRITRLIEGGREVEVNLVAAQTAVSNAEELERLRFYTDAGRLVTLGEVASVTRTTGPQSIRRLERQRSVLLTVNLAPDAALETAIESLENDVFPVFNKELGSAYSLGVGGSADKLQQTLSSLSAGFGLSVLIIYLLLVSLFRSWLLPGVILVTVPLALSGGIVGIVAAIALTGGETQFDVLSMLGFVILAGLVVNNAILIVHQANNFELDGIDKRRALSLSAQSRLRPILMSVITTVTGMVPLALGGGAGAELYQGLASILVGGLVVSTLFTLFLVPVILSLGHDLTGIFSRGARRRVPVVA</sequence>
<dbReference type="PANTHER" id="PTHR32063:SF0">
    <property type="entry name" value="SWARMING MOTILITY PROTEIN SWRC"/>
    <property type="match status" value="1"/>
</dbReference>
<dbReference type="SUPFAM" id="SSF82693">
    <property type="entry name" value="Multidrug efflux transporter AcrB pore domain, PN1, PN2, PC1 and PC2 subdomains"/>
    <property type="match status" value="2"/>
</dbReference>
<dbReference type="RefSeq" id="WP_145068819.1">
    <property type="nucleotide sequence ID" value="NZ_CP036287.1"/>
</dbReference>
<dbReference type="SUPFAM" id="SSF82866">
    <property type="entry name" value="Multidrug efflux transporter AcrB transmembrane domain"/>
    <property type="match status" value="2"/>
</dbReference>
<dbReference type="Gene3D" id="3.30.70.1440">
    <property type="entry name" value="Multidrug efflux transporter AcrB pore domain"/>
    <property type="match status" value="1"/>
</dbReference>
<dbReference type="Pfam" id="PF00873">
    <property type="entry name" value="ACR_tran"/>
    <property type="match status" value="1"/>
</dbReference>
<dbReference type="EMBL" id="CP036287">
    <property type="protein sequence ID" value="QDU69166.1"/>
    <property type="molecule type" value="Genomic_DNA"/>
</dbReference>
<feature type="transmembrane region" description="Helical" evidence="1">
    <location>
        <begin position="538"/>
        <end position="557"/>
    </location>
</feature>
<dbReference type="GO" id="GO:0005886">
    <property type="term" value="C:plasma membrane"/>
    <property type="evidence" value="ECO:0007669"/>
    <property type="project" value="TreeGrafter"/>
</dbReference>
<keyword evidence="1" id="KW-0812">Transmembrane</keyword>
<dbReference type="Gene3D" id="3.30.70.1320">
    <property type="entry name" value="Multidrug efflux transporter AcrB pore domain like"/>
    <property type="match status" value="1"/>
</dbReference>
<dbReference type="GO" id="GO:0042910">
    <property type="term" value="F:xenobiotic transmembrane transporter activity"/>
    <property type="evidence" value="ECO:0007669"/>
    <property type="project" value="TreeGrafter"/>
</dbReference>
<feature type="transmembrane region" description="Helical" evidence="1">
    <location>
        <begin position="862"/>
        <end position="881"/>
    </location>
</feature>
<organism evidence="2 3">
    <name type="scientific">Engelhardtia mirabilis</name>
    <dbReference type="NCBI Taxonomy" id="2528011"/>
    <lineage>
        <taxon>Bacteria</taxon>
        <taxon>Pseudomonadati</taxon>
        <taxon>Planctomycetota</taxon>
        <taxon>Planctomycetia</taxon>
        <taxon>Planctomycetia incertae sedis</taxon>
        <taxon>Engelhardtia</taxon>
    </lineage>
</organism>
<feature type="transmembrane region" description="Helical" evidence="1">
    <location>
        <begin position="387"/>
        <end position="412"/>
    </location>
</feature>
<keyword evidence="3" id="KW-1185">Reference proteome</keyword>
<feature type="transmembrane region" description="Helical" evidence="1">
    <location>
        <begin position="923"/>
        <end position="945"/>
    </location>
</feature>
<dbReference type="SUPFAM" id="SSF82714">
    <property type="entry name" value="Multidrug efflux transporter AcrB TolC docking domain, DN and DC subdomains"/>
    <property type="match status" value="2"/>
</dbReference>
<feature type="transmembrane region" description="Helical" evidence="1">
    <location>
        <begin position="997"/>
        <end position="1022"/>
    </location>
</feature>
<dbReference type="Gene3D" id="3.30.70.1430">
    <property type="entry name" value="Multidrug efflux transporter AcrB pore domain"/>
    <property type="match status" value="2"/>
</dbReference>
<dbReference type="PRINTS" id="PR00702">
    <property type="entry name" value="ACRIFLAVINRP"/>
</dbReference>
<feature type="transmembrane region" description="Helical" evidence="1">
    <location>
        <begin position="888"/>
        <end position="911"/>
    </location>
</feature>
<feature type="transmembrane region" description="Helical" evidence="1">
    <location>
        <begin position="330"/>
        <end position="353"/>
    </location>
</feature>
<feature type="transmembrane region" description="Helical" evidence="1">
    <location>
        <begin position="432"/>
        <end position="452"/>
    </location>
</feature>
<evidence type="ECO:0000313" key="2">
    <source>
        <dbReference type="EMBL" id="QDU69166.1"/>
    </source>
</evidence>
<dbReference type="Gene3D" id="3.30.2090.10">
    <property type="entry name" value="Multidrug efflux transporter AcrB TolC docking domain, DN and DC subdomains"/>
    <property type="match status" value="2"/>
</dbReference>